<name>A0A7J7JUR4_BUGNE</name>
<reference evidence="1" key="1">
    <citation type="submission" date="2020-06" db="EMBL/GenBank/DDBJ databases">
        <title>Draft genome of Bugula neritina, a colonial animal packing powerful symbionts and potential medicines.</title>
        <authorList>
            <person name="Rayko M."/>
        </authorList>
    </citation>
    <scope>NUCLEOTIDE SEQUENCE [LARGE SCALE GENOMIC DNA]</scope>
    <source>
        <strain evidence="1">Kwan_BN1</strain>
    </source>
</reference>
<gene>
    <name evidence="1" type="ORF">EB796_012300</name>
</gene>
<dbReference type="SUPFAM" id="SSF57924">
    <property type="entry name" value="Inhibitor of apoptosis (IAP) repeat"/>
    <property type="match status" value="1"/>
</dbReference>
<dbReference type="SMART" id="SM00238">
    <property type="entry name" value="BIR"/>
    <property type="match status" value="1"/>
</dbReference>
<dbReference type="PANTHER" id="PTHR10044:SF139">
    <property type="entry name" value="DEATH-ASSOCIATED INHIBITOR OF APOPTOSIS 2"/>
    <property type="match status" value="1"/>
</dbReference>
<dbReference type="PANTHER" id="PTHR10044">
    <property type="entry name" value="INHIBITOR OF APOPTOSIS"/>
    <property type="match status" value="1"/>
</dbReference>
<organism evidence="1 2">
    <name type="scientific">Bugula neritina</name>
    <name type="common">Brown bryozoan</name>
    <name type="synonym">Sertularia neritina</name>
    <dbReference type="NCBI Taxonomy" id="10212"/>
    <lineage>
        <taxon>Eukaryota</taxon>
        <taxon>Metazoa</taxon>
        <taxon>Spiralia</taxon>
        <taxon>Lophotrochozoa</taxon>
        <taxon>Bryozoa</taxon>
        <taxon>Gymnolaemata</taxon>
        <taxon>Cheilostomatida</taxon>
        <taxon>Flustrina</taxon>
        <taxon>Buguloidea</taxon>
        <taxon>Bugulidae</taxon>
        <taxon>Bugula</taxon>
    </lineage>
</organism>
<dbReference type="EMBL" id="VXIV02001817">
    <property type="protein sequence ID" value="KAF6029421.1"/>
    <property type="molecule type" value="Genomic_DNA"/>
</dbReference>
<dbReference type="GO" id="GO:0005737">
    <property type="term" value="C:cytoplasm"/>
    <property type="evidence" value="ECO:0007669"/>
    <property type="project" value="TreeGrafter"/>
</dbReference>
<comment type="caution">
    <text evidence="1">The sequence shown here is derived from an EMBL/GenBank/DDBJ whole genome shotgun (WGS) entry which is preliminary data.</text>
</comment>
<dbReference type="Gene3D" id="1.10.1170.10">
    <property type="entry name" value="Inhibitor Of Apoptosis Protein (2mihbC-IAP-1), Chain A"/>
    <property type="match status" value="1"/>
</dbReference>
<dbReference type="GO" id="GO:0043027">
    <property type="term" value="F:cysteine-type endopeptidase inhibitor activity involved in apoptotic process"/>
    <property type="evidence" value="ECO:0007669"/>
    <property type="project" value="TreeGrafter"/>
</dbReference>
<dbReference type="CDD" id="cd00022">
    <property type="entry name" value="BIR"/>
    <property type="match status" value="1"/>
</dbReference>
<sequence length="114" mass="13753">MNDREYLYAFLKLSQEEKESLMVSEAERRRTFTAHWPIETIVKANDCAKEGFYYTGVADRVQCAFCGGIVRNWERGDVPKLQHKNFFNYCRMVQSECHMKLLYLEYYRVTYMEY</sequence>
<dbReference type="Pfam" id="PF00653">
    <property type="entry name" value="BIR"/>
    <property type="match status" value="1"/>
</dbReference>
<protein>
    <submittedName>
        <fullName evidence="1">BIRC7</fullName>
    </submittedName>
</protein>
<dbReference type="GO" id="GO:0031398">
    <property type="term" value="P:positive regulation of protein ubiquitination"/>
    <property type="evidence" value="ECO:0007669"/>
    <property type="project" value="TreeGrafter"/>
</dbReference>
<keyword evidence="2" id="KW-1185">Reference proteome</keyword>
<dbReference type="GO" id="GO:0061630">
    <property type="term" value="F:ubiquitin protein ligase activity"/>
    <property type="evidence" value="ECO:0007669"/>
    <property type="project" value="TreeGrafter"/>
</dbReference>
<dbReference type="InterPro" id="IPR050784">
    <property type="entry name" value="IAP"/>
</dbReference>
<dbReference type="GO" id="GO:0005634">
    <property type="term" value="C:nucleus"/>
    <property type="evidence" value="ECO:0007669"/>
    <property type="project" value="TreeGrafter"/>
</dbReference>
<dbReference type="GO" id="GO:0043066">
    <property type="term" value="P:negative regulation of apoptotic process"/>
    <property type="evidence" value="ECO:0007669"/>
    <property type="project" value="TreeGrafter"/>
</dbReference>
<dbReference type="InterPro" id="IPR001370">
    <property type="entry name" value="BIR_rpt"/>
</dbReference>
<dbReference type="OrthoDB" id="6054592at2759"/>
<dbReference type="Proteomes" id="UP000593567">
    <property type="component" value="Unassembled WGS sequence"/>
</dbReference>
<dbReference type="PROSITE" id="PS50143">
    <property type="entry name" value="BIR_REPEAT_2"/>
    <property type="match status" value="1"/>
</dbReference>
<dbReference type="GO" id="GO:0051726">
    <property type="term" value="P:regulation of cell cycle"/>
    <property type="evidence" value="ECO:0007669"/>
    <property type="project" value="TreeGrafter"/>
</dbReference>
<evidence type="ECO:0000313" key="1">
    <source>
        <dbReference type="EMBL" id="KAF6029421.1"/>
    </source>
</evidence>
<proteinExistence type="predicted"/>
<evidence type="ECO:0000313" key="2">
    <source>
        <dbReference type="Proteomes" id="UP000593567"/>
    </source>
</evidence>
<dbReference type="AlphaFoldDB" id="A0A7J7JUR4"/>
<accession>A0A7J7JUR4</accession>